<reference evidence="3" key="1">
    <citation type="submission" date="2020-12" db="EMBL/GenBank/DDBJ databases">
        <title>WGS assembly of Carya illinoinensis cv. Pawnee.</title>
        <authorList>
            <person name="Platts A."/>
            <person name="Shu S."/>
            <person name="Wright S."/>
            <person name="Barry K."/>
            <person name="Edger P."/>
            <person name="Pires J.C."/>
            <person name="Schmutz J."/>
        </authorList>
    </citation>
    <scope>NUCLEOTIDE SEQUENCE</scope>
    <source>
        <tissue evidence="3">Leaf</tissue>
    </source>
</reference>
<feature type="compositionally biased region" description="Basic and acidic residues" evidence="1">
    <location>
        <begin position="542"/>
        <end position="557"/>
    </location>
</feature>
<dbReference type="AlphaFoldDB" id="A0A8T1P8F1"/>
<evidence type="ECO:0000313" key="5">
    <source>
        <dbReference type="Proteomes" id="UP000811609"/>
    </source>
</evidence>
<evidence type="ECO:0000313" key="4">
    <source>
        <dbReference type="EMBL" id="KAG6691447.1"/>
    </source>
</evidence>
<dbReference type="Pfam" id="PF10539">
    <property type="entry name" value="Dev_Cell_Death"/>
    <property type="match status" value="1"/>
</dbReference>
<dbReference type="Proteomes" id="UP000811246">
    <property type="component" value="Chromosome 10"/>
</dbReference>
<name>A0A8T1P8F1_CARIL</name>
<feature type="domain" description="DCD" evidence="2">
    <location>
        <begin position="14"/>
        <end position="144"/>
    </location>
</feature>
<evidence type="ECO:0000256" key="1">
    <source>
        <dbReference type="SAM" id="MobiDB-lite"/>
    </source>
</evidence>
<proteinExistence type="predicted"/>
<dbReference type="PANTHER" id="PTHR46444:SF9">
    <property type="entry name" value="DCD (DEVELOPMENT AND CELL DEATH) DOMAIN PROTEIN"/>
    <property type="match status" value="1"/>
</dbReference>
<organism evidence="3 5">
    <name type="scientific">Carya illinoinensis</name>
    <name type="common">Pecan</name>
    <dbReference type="NCBI Taxonomy" id="32201"/>
    <lineage>
        <taxon>Eukaryota</taxon>
        <taxon>Viridiplantae</taxon>
        <taxon>Streptophyta</taxon>
        <taxon>Embryophyta</taxon>
        <taxon>Tracheophyta</taxon>
        <taxon>Spermatophyta</taxon>
        <taxon>Magnoliopsida</taxon>
        <taxon>eudicotyledons</taxon>
        <taxon>Gunneridae</taxon>
        <taxon>Pentapetalae</taxon>
        <taxon>rosids</taxon>
        <taxon>fabids</taxon>
        <taxon>Fagales</taxon>
        <taxon>Juglandaceae</taxon>
        <taxon>Carya</taxon>
    </lineage>
</organism>
<protein>
    <recommendedName>
        <fullName evidence="2">DCD domain-containing protein</fullName>
    </recommendedName>
</protein>
<dbReference type="PANTHER" id="PTHR46444">
    <property type="entry name" value="DCD (DEVELOPMENT AND CELL DEATH) DOMAIN PROTEIN-RELATED"/>
    <property type="match status" value="1"/>
</dbReference>
<dbReference type="Proteomes" id="UP000811609">
    <property type="component" value="Chromosome 10"/>
</dbReference>
<reference evidence="4" key="2">
    <citation type="submission" date="2021-01" db="EMBL/GenBank/DDBJ databases">
        <authorList>
            <person name="Lovell J.T."/>
            <person name="Bentley N."/>
            <person name="Bhattarai G."/>
            <person name="Jenkins J.W."/>
            <person name="Sreedasyam A."/>
            <person name="Alarcon Y."/>
            <person name="Bock C."/>
            <person name="Boston L."/>
            <person name="Carlson J."/>
            <person name="Cervantes K."/>
            <person name="Clermont K."/>
            <person name="Krom N."/>
            <person name="Kubenka K."/>
            <person name="Mamidi S."/>
            <person name="Mattison C."/>
            <person name="Monteros M."/>
            <person name="Pisani C."/>
            <person name="Plott C."/>
            <person name="Rajasekar S."/>
            <person name="Rhein H.S."/>
            <person name="Rohla C."/>
            <person name="Song M."/>
            <person name="Hilaire R.S."/>
            <person name="Shu S."/>
            <person name="Wells L."/>
            <person name="Wang X."/>
            <person name="Webber J."/>
            <person name="Heerema R.J."/>
            <person name="Klein P."/>
            <person name="Conner P."/>
            <person name="Grauke L."/>
            <person name="Grimwood J."/>
            <person name="Schmutz J."/>
            <person name="Randall J.J."/>
        </authorList>
    </citation>
    <scope>NUCLEOTIDE SEQUENCE</scope>
    <source>
        <tissue evidence="4">Leaf</tissue>
    </source>
</reference>
<accession>A0A8T1P8F1</accession>
<dbReference type="EMBL" id="CM031818">
    <property type="protein sequence ID" value="KAG6638905.1"/>
    <property type="molecule type" value="Genomic_DNA"/>
</dbReference>
<evidence type="ECO:0000313" key="3">
    <source>
        <dbReference type="EMBL" id="KAG6638905.1"/>
    </source>
</evidence>
<feature type="region of interest" description="Disordered" evidence="1">
    <location>
        <begin position="542"/>
        <end position="563"/>
    </location>
</feature>
<comment type="caution">
    <text evidence="3">The sequence shown here is derived from an EMBL/GenBank/DDBJ whole genome shotgun (WGS) entry which is preliminary data.</text>
</comment>
<dbReference type="EMBL" id="CM031834">
    <property type="protein sequence ID" value="KAG6691447.1"/>
    <property type="molecule type" value="Genomic_DNA"/>
</dbReference>
<feature type="region of interest" description="Disordered" evidence="1">
    <location>
        <begin position="1004"/>
        <end position="1030"/>
    </location>
</feature>
<dbReference type="PROSITE" id="PS51222">
    <property type="entry name" value="DCD"/>
    <property type="match status" value="1"/>
</dbReference>
<keyword evidence="5" id="KW-1185">Reference proteome</keyword>
<dbReference type="EMBL" id="CM031818">
    <property type="protein sequence ID" value="KAG6638907.1"/>
    <property type="molecule type" value="Genomic_DNA"/>
</dbReference>
<sequence>MEFDKEQHGVPGSVPEYGAIFMLSSATKRECFRQRLVGLPASLGHFVKHVKAGMILFLFEYEKRKLHGVFRACSDGAENIVPHAFQSSRKQFPAQVKFTPIWSCSPLIEAEFRDAIKENYFSAKKFNFGLSEEQVHRLLCLFSLRKVTDDLPQRRPNKLKVAGACTMGKVVRYDDGGVVMSDEIKYQDYSDDYHRLVVSTDDTRKSSGRIGREHDEGKFAKIHEMENKPEVYTELGPVTLDEYFGDSLANVGRDGGRFAMCERTGSECTLSIERGHVMLNDCSGLYLGTVGQVPDHGRFAKTNRLECEHDMDKEFVPPFPTKSCTVSQPNLHRSIYSNKVIWETDSVVQDQIGTHSTFSGSSEPQISYPLPSTLGGDAIGTSTHPFDPDLPGINSSYSSSSAIDRSSHSFQECAPPYRMHAGNLIPSPKNQSCFLSIGPNCMKRCPDDSSGFGNHVPFSTPKSNEDFNYRTSLPFSGASNSESLATEFSGNQSFEGLSFSWCPAALTLSETGNNGSENKGLPSYSSSPSIYPFDYSFPVESQGKHEHEGVRREEKNKPYTSNIPLLNDGQVLLHGFDCSLEHNSLRHHEPKSLNHDRNFCSYSENMPSICEKSRNSVFSRLASSSYVHEQGNGDDVGHEERHGDKLADDVMAMLHQSRCRWAKIKKYGIYPSPNFGYSFPVESQGKLEDEVFQHENEAFAGNIPLSNESQVQLNGHDYSLKRWDMYHHDSKSLNHDVNCYQYSENVSSGGEKSRNSVFSRLALASDVYVKENADVGHRDFDGDKSADEVMTMLPQSSFQSSKPGKPRLSVKRYDVENFGNKKKSTFYPKLERDCQEMNLKEMKMNITSTENVNQTHVEGTPVDFKNLSAGGIPYRDFKRRSEVWKIHNDSKGRVCDEIAGSDGLSGEQCKRRKLIRPNFSKSMDVLQQENSVKSKDKTRSCEELVGSEDKENKLSQSVKKLHVIGPISGENKNIDTDVERGSNCVGEPKAGNCKGFFRLECENGKGSSQDALECEDKKASSQEAGIHNAC</sequence>
<dbReference type="InterPro" id="IPR013989">
    <property type="entry name" value="Dev_and_cell_death_domain"/>
</dbReference>
<gene>
    <name evidence="3" type="ORF">CIPAW_10G064600</name>
    <name evidence="4" type="ORF">I3842_10G064000</name>
</gene>
<evidence type="ECO:0000259" key="2">
    <source>
        <dbReference type="PROSITE" id="PS51222"/>
    </source>
</evidence>
<dbReference type="SMART" id="SM00767">
    <property type="entry name" value="DCD"/>
    <property type="match status" value="1"/>
</dbReference>